<evidence type="ECO:0000313" key="1">
    <source>
        <dbReference type="EMBL" id="KAI0062426.1"/>
    </source>
</evidence>
<gene>
    <name evidence="1" type="ORF">BV25DRAFT_1803833</name>
</gene>
<accession>A0ACB8T2Q9</accession>
<proteinExistence type="predicted"/>
<dbReference type="Proteomes" id="UP000814140">
    <property type="component" value="Unassembled WGS sequence"/>
</dbReference>
<sequence length="955" mass="107847">MSDFGNIISESTDQRTLAPAAVGSQVVLMLAVSAVTIIAFNVLRPKNKIVYEPKVKYHVGNKKPPRISSGILGWVSPLLHTKEPELVDKIGLDAATFLRFLRMMRWIFLAVALLTCAVLIPINVTYNLKHVDKQNRDFLSMLTIRDVGGYFLFAHVGMVYVITALVLAGTWLHWREMVRLRRNFFRSPEYVQSFYARTLAVMHVPKKFQSDEGIRAIFETVQVPYPTTSVHIGRRVGRLPDLIEAHNIAVKQFEQVLVRYMKGGKLGKERPTIHIGGFLGMGGVKKDAIDFYTEKLKQTEAAVEAYRSQIDSRKPENYGFASMAAVPYAHVVAQMLANKHPKGTTITLAPNPKDIIWENLSKTPGEIMRKKTTGWFMLALVSFFNTVPLFLISVLANLSSLTSIVPFLQSWQHSSPKTFNFISGVLPPAVSALFGFFLPITMRWLSQYQGALTHSRLDRAVVARYYAFLVISQLIIFTLIGVVFNSVMEIVKQIGQHQSFQTIIDNLDKLPAKINQTYINQASYWLTFFPLRGFLVIFDLAQILNLVWIFFKTHFIGRTPRDHREYTQPPDFQYAIYYSNLLFMGTVGLVFAPLAPLVAVAAAVVMWISSWVYKYQLMFVFVSKVESGGRLWNPVINRLLFALMLMQALMVLTIGLQYGWKSFAWVATIPPFIIVLLYKVYINRVFASRFRYYVPSEAELREAKIWSQRSDLKGNRLEKRFGHPALHQDLYTPMLHANMMPLLAEVYHGKIDREQTKVEEYGGQRMDAQVIPGGIKIAAVDQRDLEYDPALYQRDRGELDWDARSISTTNMMSDAGSVYPSKSQFYEGGRASPAPTVPGYNNYLAHGAQNSEIELSRLDIPYHGDQQPLLPNAQSTSSLPGYSLPQQPYDSPQAQYPPPPGINPAYHASSPSDGYREAPTHRPYPSRQASGYTQPQPPRPDGGPVNMAGRGAFRG</sequence>
<comment type="caution">
    <text evidence="1">The sequence shown here is derived from an EMBL/GenBank/DDBJ whole genome shotgun (WGS) entry which is preliminary data.</text>
</comment>
<dbReference type="EMBL" id="MU277207">
    <property type="protein sequence ID" value="KAI0062426.1"/>
    <property type="molecule type" value="Genomic_DNA"/>
</dbReference>
<evidence type="ECO:0000313" key="2">
    <source>
        <dbReference type="Proteomes" id="UP000814140"/>
    </source>
</evidence>
<name>A0ACB8T2Q9_9AGAM</name>
<keyword evidence="2" id="KW-1185">Reference proteome</keyword>
<organism evidence="1 2">
    <name type="scientific">Artomyces pyxidatus</name>
    <dbReference type="NCBI Taxonomy" id="48021"/>
    <lineage>
        <taxon>Eukaryota</taxon>
        <taxon>Fungi</taxon>
        <taxon>Dikarya</taxon>
        <taxon>Basidiomycota</taxon>
        <taxon>Agaricomycotina</taxon>
        <taxon>Agaricomycetes</taxon>
        <taxon>Russulales</taxon>
        <taxon>Auriscalpiaceae</taxon>
        <taxon>Artomyces</taxon>
    </lineage>
</organism>
<reference evidence="1" key="1">
    <citation type="submission" date="2021-03" db="EMBL/GenBank/DDBJ databases">
        <authorList>
            <consortium name="DOE Joint Genome Institute"/>
            <person name="Ahrendt S."/>
            <person name="Looney B.P."/>
            <person name="Miyauchi S."/>
            <person name="Morin E."/>
            <person name="Drula E."/>
            <person name="Courty P.E."/>
            <person name="Chicoki N."/>
            <person name="Fauchery L."/>
            <person name="Kohler A."/>
            <person name="Kuo A."/>
            <person name="Labutti K."/>
            <person name="Pangilinan J."/>
            <person name="Lipzen A."/>
            <person name="Riley R."/>
            <person name="Andreopoulos W."/>
            <person name="He G."/>
            <person name="Johnson J."/>
            <person name="Barry K.W."/>
            <person name="Grigoriev I.V."/>
            <person name="Nagy L."/>
            <person name="Hibbett D."/>
            <person name="Henrissat B."/>
            <person name="Matheny P.B."/>
            <person name="Labbe J."/>
            <person name="Martin F."/>
        </authorList>
    </citation>
    <scope>NUCLEOTIDE SEQUENCE</scope>
    <source>
        <strain evidence="1">HHB10654</strain>
    </source>
</reference>
<reference evidence="1" key="2">
    <citation type="journal article" date="2022" name="New Phytol.">
        <title>Evolutionary transition to the ectomycorrhizal habit in the genomes of a hyperdiverse lineage of mushroom-forming fungi.</title>
        <authorList>
            <person name="Looney B."/>
            <person name="Miyauchi S."/>
            <person name="Morin E."/>
            <person name="Drula E."/>
            <person name="Courty P.E."/>
            <person name="Kohler A."/>
            <person name="Kuo A."/>
            <person name="LaButti K."/>
            <person name="Pangilinan J."/>
            <person name="Lipzen A."/>
            <person name="Riley R."/>
            <person name="Andreopoulos W."/>
            <person name="He G."/>
            <person name="Johnson J."/>
            <person name="Nolan M."/>
            <person name="Tritt A."/>
            <person name="Barry K.W."/>
            <person name="Grigoriev I.V."/>
            <person name="Nagy L.G."/>
            <person name="Hibbett D."/>
            <person name="Henrissat B."/>
            <person name="Matheny P.B."/>
            <person name="Labbe J."/>
            <person name="Martin F.M."/>
        </authorList>
    </citation>
    <scope>NUCLEOTIDE SEQUENCE</scope>
    <source>
        <strain evidence="1">HHB10654</strain>
    </source>
</reference>
<protein>
    <submittedName>
        <fullName evidence="1">DUF221-domain-containing protein</fullName>
    </submittedName>
</protein>